<dbReference type="Proteomes" id="UP000324222">
    <property type="component" value="Unassembled WGS sequence"/>
</dbReference>
<dbReference type="AlphaFoldDB" id="A0A5B7GI71"/>
<gene>
    <name evidence="1" type="ORF">E2C01_051262</name>
</gene>
<protein>
    <submittedName>
        <fullName evidence="1">Uncharacterized protein</fullName>
    </submittedName>
</protein>
<evidence type="ECO:0000313" key="2">
    <source>
        <dbReference type="Proteomes" id="UP000324222"/>
    </source>
</evidence>
<proteinExistence type="predicted"/>
<accession>A0A5B7GI71</accession>
<evidence type="ECO:0000313" key="1">
    <source>
        <dbReference type="EMBL" id="MPC57286.1"/>
    </source>
</evidence>
<reference evidence="1 2" key="1">
    <citation type="submission" date="2019-05" db="EMBL/GenBank/DDBJ databases">
        <title>Another draft genome of Portunus trituberculatus and its Hox gene families provides insights of decapod evolution.</title>
        <authorList>
            <person name="Jeong J.-H."/>
            <person name="Song I."/>
            <person name="Kim S."/>
            <person name="Choi T."/>
            <person name="Kim D."/>
            <person name="Ryu S."/>
            <person name="Kim W."/>
        </authorList>
    </citation>
    <scope>NUCLEOTIDE SEQUENCE [LARGE SCALE GENOMIC DNA]</scope>
    <source>
        <tissue evidence="1">Muscle</tissue>
    </source>
</reference>
<organism evidence="1 2">
    <name type="scientific">Portunus trituberculatus</name>
    <name type="common">Swimming crab</name>
    <name type="synonym">Neptunus trituberculatus</name>
    <dbReference type="NCBI Taxonomy" id="210409"/>
    <lineage>
        <taxon>Eukaryota</taxon>
        <taxon>Metazoa</taxon>
        <taxon>Ecdysozoa</taxon>
        <taxon>Arthropoda</taxon>
        <taxon>Crustacea</taxon>
        <taxon>Multicrustacea</taxon>
        <taxon>Malacostraca</taxon>
        <taxon>Eumalacostraca</taxon>
        <taxon>Eucarida</taxon>
        <taxon>Decapoda</taxon>
        <taxon>Pleocyemata</taxon>
        <taxon>Brachyura</taxon>
        <taxon>Eubrachyura</taxon>
        <taxon>Portunoidea</taxon>
        <taxon>Portunidae</taxon>
        <taxon>Portuninae</taxon>
        <taxon>Portunus</taxon>
    </lineage>
</organism>
<dbReference type="EMBL" id="VSRR010014659">
    <property type="protein sequence ID" value="MPC57286.1"/>
    <property type="molecule type" value="Genomic_DNA"/>
</dbReference>
<name>A0A5B7GI71_PORTR</name>
<sequence>MTWLAEGDDTHQQTPTFPLPCHDVLSSVRSLTIDSVHPTVLVFDGLVYITDVIRGGKVHIDPHLTE</sequence>
<keyword evidence="2" id="KW-1185">Reference proteome</keyword>
<comment type="caution">
    <text evidence="1">The sequence shown here is derived from an EMBL/GenBank/DDBJ whole genome shotgun (WGS) entry which is preliminary data.</text>
</comment>